<dbReference type="EMBL" id="JBHLUE010000001">
    <property type="protein sequence ID" value="MFC0562660.1"/>
    <property type="molecule type" value="Genomic_DNA"/>
</dbReference>
<protein>
    <recommendedName>
        <fullName evidence="3">PknH-like extracellular domain-containing protein</fullName>
    </recommendedName>
</protein>
<dbReference type="Proteomes" id="UP001589894">
    <property type="component" value="Unassembled WGS sequence"/>
</dbReference>
<organism evidence="1 2">
    <name type="scientific">Plantactinospora siamensis</name>
    <dbReference type="NCBI Taxonomy" id="555372"/>
    <lineage>
        <taxon>Bacteria</taxon>
        <taxon>Bacillati</taxon>
        <taxon>Actinomycetota</taxon>
        <taxon>Actinomycetes</taxon>
        <taxon>Micromonosporales</taxon>
        <taxon>Micromonosporaceae</taxon>
        <taxon>Plantactinospora</taxon>
    </lineage>
</organism>
<reference evidence="1 2" key="1">
    <citation type="submission" date="2024-09" db="EMBL/GenBank/DDBJ databases">
        <authorList>
            <person name="Sun Q."/>
            <person name="Mori K."/>
        </authorList>
    </citation>
    <scope>NUCLEOTIDE SEQUENCE [LARGE SCALE GENOMIC DNA]</scope>
    <source>
        <strain evidence="1 2">TBRC 2205</strain>
    </source>
</reference>
<evidence type="ECO:0000313" key="1">
    <source>
        <dbReference type="EMBL" id="MFC0562660.1"/>
    </source>
</evidence>
<dbReference type="RefSeq" id="WP_377334503.1">
    <property type="nucleotide sequence ID" value="NZ_JBHLUE010000001.1"/>
</dbReference>
<evidence type="ECO:0000313" key="2">
    <source>
        <dbReference type="Proteomes" id="UP001589894"/>
    </source>
</evidence>
<proteinExistence type="predicted"/>
<gene>
    <name evidence="1" type="ORF">ACFFHU_00500</name>
</gene>
<comment type="caution">
    <text evidence="1">The sequence shown here is derived from an EMBL/GenBank/DDBJ whole genome shotgun (WGS) entry which is preliminary data.</text>
</comment>
<evidence type="ECO:0008006" key="3">
    <source>
        <dbReference type="Google" id="ProtNLM"/>
    </source>
</evidence>
<name>A0ABV6NPH0_9ACTN</name>
<accession>A0ABV6NPH0</accession>
<sequence>MRSDTGPLTRVLAGAIATTVLLGGCESLDDPERTLPRTDLVNDLAGRLEAAAGLAYSAEYALPGGGRGTISQTPGPRRAAYRYPGGMTMVGADALARCVTSGPRPTCTLDPPPGPTEPPPATALAAASRAGLVTPPVVISLLTATALDQDAVVEQRDTTVAGRHGSCVAVRQLANAATAAFKACVTSDGVLGSFTGVLDGRPRETALSSYRAGVDGGAFDLPAGAEVRDRRPGGR</sequence>
<keyword evidence="2" id="KW-1185">Reference proteome</keyword>
<dbReference type="PROSITE" id="PS51257">
    <property type="entry name" value="PROKAR_LIPOPROTEIN"/>
    <property type="match status" value="1"/>
</dbReference>